<dbReference type="OrthoDB" id="9804006at2"/>
<evidence type="ECO:0000256" key="5">
    <source>
        <dbReference type="ARBA" id="ARBA00025050"/>
    </source>
</evidence>
<comment type="similarity">
    <text evidence="2 6">Belongs to the RRF family.</text>
</comment>
<dbReference type="SUPFAM" id="SSF55194">
    <property type="entry name" value="Ribosome recycling factor, RRF"/>
    <property type="match status" value="1"/>
</dbReference>
<dbReference type="EMBL" id="AP014879">
    <property type="protein sequence ID" value="BAV33940.1"/>
    <property type="molecule type" value="Genomic_DNA"/>
</dbReference>
<dbReference type="GO" id="GO:0002184">
    <property type="term" value="P:cytoplasmic translational termination"/>
    <property type="evidence" value="ECO:0007669"/>
    <property type="project" value="TreeGrafter"/>
</dbReference>
<evidence type="ECO:0000313" key="8">
    <source>
        <dbReference type="EMBL" id="BAV33940.1"/>
    </source>
</evidence>
<dbReference type="FunCoup" id="A0A1B4XGJ7">
    <property type="interactions" value="569"/>
</dbReference>
<proteinExistence type="inferred from homology"/>
<protein>
    <recommendedName>
        <fullName evidence="6">Ribosome-recycling factor</fullName>
        <shortName evidence="6">RRF</shortName>
    </recommendedName>
    <alternativeName>
        <fullName evidence="6">Ribosome-releasing factor</fullName>
    </alternativeName>
</protein>
<dbReference type="HAMAP" id="MF_00040">
    <property type="entry name" value="RRF"/>
    <property type="match status" value="1"/>
</dbReference>
<comment type="subcellular location">
    <subcellularLocation>
        <location evidence="1 6">Cytoplasm</location>
    </subcellularLocation>
</comment>
<evidence type="ECO:0000256" key="4">
    <source>
        <dbReference type="ARBA" id="ARBA00022917"/>
    </source>
</evidence>
<dbReference type="InterPro" id="IPR023584">
    <property type="entry name" value="Ribosome_recyc_fac_dom"/>
</dbReference>
<dbReference type="KEGG" id="slim:SCL_1635"/>
<dbReference type="FunFam" id="1.10.132.20:FF:000001">
    <property type="entry name" value="Ribosome-recycling factor"/>
    <property type="match status" value="1"/>
</dbReference>
<dbReference type="Pfam" id="PF01765">
    <property type="entry name" value="RRF"/>
    <property type="match status" value="1"/>
</dbReference>
<evidence type="ECO:0000259" key="7">
    <source>
        <dbReference type="Pfam" id="PF01765"/>
    </source>
</evidence>
<gene>
    <name evidence="6" type="primary">frr</name>
    <name evidence="8" type="ORF">SCL_1635</name>
</gene>
<dbReference type="InParanoid" id="A0A1B4XGJ7"/>
<accession>A0A1B4XGJ7</accession>
<dbReference type="NCBIfam" id="TIGR00496">
    <property type="entry name" value="frr"/>
    <property type="match status" value="1"/>
</dbReference>
<dbReference type="FunFam" id="3.30.1360.40:FF:000001">
    <property type="entry name" value="Ribosome-recycling factor"/>
    <property type="match status" value="1"/>
</dbReference>
<keyword evidence="9" id="KW-1185">Reference proteome</keyword>
<feature type="domain" description="Ribosome recycling factor" evidence="7">
    <location>
        <begin position="23"/>
        <end position="186"/>
    </location>
</feature>
<evidence type="ECO:0000256" key="3">
    <source>
        <dbReference type="ARBA" id="ARBA00022490"/>
    </source>
</evidence>
<organism evidence="8 9">
    <name type="scientific">Sulfuricaulis limicola</name>
    <dbReference type="NCBI Taxonomy" id="1620215"/>
    <lineage>
        <taxon>Bacteria</taxon>
        <taxon>Pseudomonadati</taxon>
        <taxon>Pseudomonadota</taxon>
        <taxon>Gammaproteobacteria</taxon>
        <taxon>Acidiferrobacterales</taxon>
        <taxon>Acidiferrobacteraceae</taxon>
        <taxon>Sulfuricaulis</taxon>
    </lineage>
</organism>
<dbReference type="Gene3D" id="3.30.1360.40">
    <property type="match status" value="1"/>
</dbReference>
<dbReference type="PANTHER" id="PTHR20982:SF3">
    <property type="entry name" value="MITOCHONDRIAL RIBOSOME RECYCLING FACTOR PSEUDO 1"/>
    <property type="match status" value="1"/>
</dbReference>
<dbReference type="Gene3D" id="1.10.132.20">
    <property type="entry name" value="Ribosome-recycling factor"/>
    <property type="match status" value="1"/>
</dbReference>
<sequence length="188" mass="20889">MTQSVESIKKDAETRMAKSVETLKNDLGKIRTGRAHPGLLENVRVDYYGNKTPLNQVANVSAADARTLTVTPYDKSQAAAIEKAIRESDLGLNPMSSGGVIRVPLPALTEERRKELSKHARAEGENAKVAIRNVRRDSNQHLKDALKKKLITEDDDKRAEEAVQKFTDHFIGEVDKLVTGKEKDIMQV</sequence>
<dbReference type="Proteomes" id="UP000243180">
    <property type="component" value="Chromosome"/>
</dbReference>
<name>A0A1B4XGJ7_9GAMM</name>
<dbReference type="PANTHER" id="PTHR20982">
    <property type="entry name" value="RIBOSOME RECYCLING FACTOR"/>
    <property type="match status" value="1"/>
</dbReference>
<evidence type="ECO:0000256" key="6">
    <source>
        <dbReference type="HAMAP-Rule" id="MF_00040"/>
    </source>
</evidence>
<dbReference type="GO" id="GO:0005829">
    <property type="term" value="C:cytosol"/>
    <property type="evidence" value="ECO:0007669"/>
    <property type="project" value="GOC"/>
</dbReference>
<dbReference type="AlphaFoldDB" id="A0A1B4XGJ7"/>
<comment type="function">
    <text evidence="5 6">Responsible for the release of ribosomes from messenger RNA at the termination of protein biosynthesis. May increase the efficiency of translation by recycling ribosomes from one round of translation to another.</text>
</comment>
<dbReference type="InterPro" id="IPR036191">
    <property type="entry name" value="RRF_sf"/>
</dbReference>
<evidence type="ECO:0000256" key="1">
    <source>
        <dbReference type="ARBA" id="ARBA00004496"/>
    </source>
</evidence>
<dbReference type="InterPro" id="IPR002661">
    <property type="entry name" value="Ribosome_recyc_fac"/>
</dbReference>
<evidence type="ECO:0000313" key="9">
    <source>
        <dbReference type="Proteomes" id="UP000243180"/>
    </source>
</evidence>
<dbReference type="RefSeq" id="WP_096360741.1">
    <property type="nucleotide sequence ID" value="NZ_AP014879.1"/>
</dbReference>
<keyword evidence="3 6" id="KW-0963">Cytoplasm</keyword>
<dbReference type="GO" id="GO:0043023">
    <property type="term" value="F:ribosomal large subunit binding"/>
    <property type="evidence" value="ECO:0007669"/>
    <property type="project" value="TreeGrafter"/>
</dbReference>
<reference evidence="8 9" key="1">
    <citation type="submission" date="2015-05" db="EMBL/GenBank/DDBJ databases">
        <title>Complete genome sequence of a sulfur-oxidizing gammaproteobacterium strain HA5.</title>
        <authorList>
            <person name="Miura A."/>
            <person name="Kojima H."/>
            <person name="Fukui M."/>
        </authorList>
    </citation>
    <scope>NUCLEOTIDE SEQUENCE [LARGE SCALE GENOMIC DNA]</scope>
    <source>
        <strain evidence="8 9">HA5</strain>
    </source>
</reference>
<keyword evidence="4 6" id="KW-0648">Protein biosynthesis</keyword>
<dbReference type="CDD" id="cd00520">
    <property type="entry name" value="RRF"/>
    <property type="match status" value="1"/>
</dbReference>
<evidence type="ECO:0000256" key="2">
    <source>
        <dbReference type="ARBA" id="ARBA00005912"/>
    </source>
</evidence>